<reference evidence="2 3" key="1">
    <citation type="submission" date="2016-10" db="EMBL/GenBank/DDBJ databases">
        <authorList>
            <person name="de Groot N.N."/>
        </authorList>
    </citation>
    <scope>NUCLEOTIDE SEQUENCE [LARGE SCALE GENOMIC DNA]</scope>
    <source>
        <strain evidence="2 3">CGMCC 4.5681</strain>
    </source>
</reference>
<keyword evidence="2" id="KW-0238">DNA-binding</keyword>
<dbReference type="GO" id="GO:0003700">
    <property type="term" value="F:DNA-binding transcription factor activity"/>
    <property type="evidence" value="ECO:0007669"/>
    <property type="project" value="InterPro"/>
</dbReference>
<organism evidence="2 3">
    <name type="scientific">Nonomuraea maritima</name>
    <dbReference type="NCBI Taxonomy" id="683260"/>
    <lineage>
        <taxon>Bacteria</taxon>
        <taxon>Bacillati</taxon>
        <taxon>Actinomycetota</taxon>
        <taxon>Actinomycetes</taxon>
        <taxon>Streptosporangiales</taxon>
        <taxon>Streptosporangiaceae</taxon>
        <taxon>Nonomuraea</taxon>
    </lineage>
</organism>
<gene>
    <name evidence="2" type="ORF">SAMN05421874_11545</name>
</gene>
<dbReference type="InterPro" id="IPR036388">
    <property type="entry name" value="WH-like_DNA-bd_sf"/>
</dbReference>
<dbReference type="SUPFAM" id="SSF46785">
    <property type="entry name" value="Winged helix' DNA-binding domain"/>
    <property type="match status" value="1"/>
</dbReference>
<dbReference type="GO" id="GO:0003677">
    <property type="term" value="F:DNA binding"/>
    <property type="evidence" value="ECO:0007669"/>
    <property type="project" value="UniProtKB-KW"/>
</dbReference>
<evidence type="ECO:0000313" key="3">
    <source>
        <dbReference type="Proteomes" id="UP000198683"/>
    </source>
</evidence>
<dbReference type="SMART" id="SM00347">
    <property type="entry name" value="HTH_MARR"/>
    <property type="match status" value="1"/>
</dbReference>
<dbReference type="Pfam" id="PF12802">
    <property type="entry name" value="MarR_2"/>
    <property type="match status" value="1"/>
</dbReference>
<dbReference type="InterPro" id="IPR036390">
    <property type="entry name" value="WH_DNA-bd_sf"/>
</dbReference>
<dbReference type="RefSeq" id="WP_218129117.1">
    <property type="nucleotide sequence ID" value="NZ_FNFB01000015.1"/>
</dbReference>
<dbReference type="GO" id="GO:0006950">
    <property type="term" value="P:response to stress"/>
    <property type="evidence" value="ECO:0007669"/>
    <property type="project" value="TreeGrafter"/>
</dbReference>
<dbReference type="STRING" id="683260.SAMN05421874_11545"/>
<evidence type="ECO:0000259" key="1">
    <source>
        <dbReference type="PROSITE" id="PS50995"/>
    </source>
</evidence>
<dbReference type="PRINTS" id="PR00598">
    <property type="entry name" value="HTHMARR"/>
</dbReference>
<dbReference type="EMBL" id="FNFB01000015">
    <property type="protein sequence ID" value="SDL06552.1"/>
    <property type="molecule type" value="Genomic_DNA"/>
</dbReference>
<dbReference type="Proteomes" id="UP000198683">
    <property type="component" value="Unassembled WGS sequence"/>
</dbReference>
<dbReference type="InterPro" id="IPR039422">
    <property type="entry name" value="MarR/SlyA-like"/>
</dbReference>
<dbReference type="PANTHER" id="PTHR33164">
    <property type="entry name" value="TRANSCRIPTIONAL REGULATOR, MARR FAMILY"/>
    <property type="match status" value="1"/>
</dbReference>
<dbReference type="PANTHER" id="PTHR33164:SF99">
    <property type="entry name" value="MARR FAMILY REGULATORY PROTEIN"/>
    <property type="match status" value="1"/>
</dbReference>
<dbReference type="InterPro" id="IPR000835">
    <property type="entry name" value="HTH_MarR-typ"/>
</dbReference>
<dbReference type="PROSITE" id="PS50995">
    <property type="entry name" value="HTH_MARR_2"/>
    <property type="match status" value="1"/>
</dbReference>
<evidence type="ECO:0000313" key="2">
    <source>
        <dbReference type="EMBL" id="SDL06552.1"/>
    </source>
</evidence>
<name>A0A1G9H122_9ACTN</name>
<proteinExistence type="predicted"/>
<accession>A0A1G9H122</accession>
<keyword evidence="3" id="KW-1185">Reference proteome</keyword>
<protein>
    <submittedName>
        <fullName evidence="2">DNA-binding transcriptional regulator, MarR family</fullName>
    </submittedName>
</protein>
<sequence>MTETRWLDSRENRTWLAYNDMSRHLNQALERQFASAGLSSSDFELLTVLSRAPDQRLRARDLGRLVRWDRSRISHQLRRMEQRGLVQRKDCADDARGVTVHLTDEGREALEAVQPGHIDAVRRLFLDQLTPDEMDALTTIANRVMSRIAEDPFGPGTSIYIATIHPDS</sequence>
<feature type="domain" description="HTH marR-type" evidence="1">
    <location>
        <begin position="11"/>
        <end position="146"/>
    </location>
</feature>
<dbReference type="Gene3D" id="1.10.10.10">
    <property type="entry name" value="Winged helix-like DNA-binding domain superfamily/Winged helix DNA-binding domain"/>
    <property type="match status" value="1"/>
</dbReference>
<dbReference type="AlphaFoldDB" id="A0A1G9H122"/>